<dbReference type="AlphaFoldDB" id="A0A100IJD9"/>
<comment type="caution">
    <text evidence="3">The sequence shown here is derived from an EMBL/GenBank/DDBJ whole genome shotgun (WGS) entry which is preliminary data.</text>
</comment>
<dbReference type="InterPro" id="IPR010730">
    <property type="entry name" value="HET"/>
</dbReference>
<reference evidence="4" key="1">
    <citation type="journal article" date="2016" name="Genome Announc.">
        <title>Draft genome sequence of Aspergillus niger strain An76.</title>
        <authorList>
            <person name="Gong W."/>
            <person name="Cheng Z."/>
            <person name="Zhang H."/>
            <person name="Liu L."/>
            <person name="Gao P."/>
            <person name="Wang L."/>
        </authorList>
    </citation>
    <scope>NUCLEOTIDE SEQUENCE [LARGE SCALE GENOMIC DNA]</scope>
    <source>
        <strain evidence="4">An76</strain>
    </source>
</reference>
<keyword evidence="1" id="KW-1133">Transmembrane helix</keyword>
<dbReference type="PANTHER" id="PTHR33112:SF16">
    <property type="entry name" value="HETEROKARYON INCOMPATIBILITY DOMAIN-CONTAINING PROTEIN"/>
    <property type="match status" value="1"/>
</dbReference>
<keyword evidence="1" id="KW-0472">Membrane</keyword>
<name>A0A100IJD9_ASPNG</name>
<dbReference type="EMBL" id="BCMY01000007">
    <property type="protein sequence ID" value="GAQ42347.1"/>
    <property type="molecule type" value="Genomic_DNA"/>
</dbReference>
<keyword evidence="1" id="KW-0812">Transmembrane</keyword>
<accession>A0A100IJD9</accession>
<feature type="transmembrane region" description="Helical" evidence="1">
    <location>
        <begin position="163"/>
        <end position="185"/>
    </location>
</feature>
<dbReference type="Proteomes" id="UP000068243">
    <property type="component" value="Unassembled WGS sequence"/>
</dbReference>
<dbReference type="Pfam" id="PF06985">
    <property type="entry name" value="HET"/>
    <property type="match status" value="1"/>
</dbReference>
<feature type="transmembrane region" description="Helical" evidence="1">
    <location>
        <begin position="283"/>
        <end position="302"/>
    </location>
</feature>
<feature type="transmembrane region" description="Helical" evidence="1">
    <location>
        <begin position="191"/>
        <end position="211"/>
    </location>
</feature>
<sequence length="1060" mass="119781">MVSPAQSLRDQWKEPSDIFTVLLIIGGDIVQQALGAVSGGFLTPVAFSYGWVAYAVSALLSATGDGRLMPETPITNLRVINLKSGYCRWNRSWVLGRVFQDYEHWMPSAVRERLEEHPSRNSDEEKKVPGLLPGGRQPEVALCVAVYHWSTKGNSLARPGHDWVWWTGLLVSLIQIAISAVPFGIYGDWRVFLVTVSGTVLAYAAGALPGWRKEKWACRRGSGKDVALTLGNGSTHVVIVHGGHPDGLDLEDLAGAEVRHSGAATSNRRSISRMIESCNTTRFLITFLAILWLVLLITSQAIESHTWYLVGVGGLGMIQNLIVAGAPRFPEMLGIPIELSESSQGTPSVFAEYKVMYSLMELELGYKGFGRALLAEFFPGKLRDWEEKWWALTDNEERRVILDEKKRARFFKGFRGMTSHPSVCQRCWDRLYSREGFQTAWQAQFRPHDSGFSYKMNLGEIAISAKEGCTWCQFLNEQIPAQVGTDGPLHGEAKYTIAVRFRMRSGQEQRTLLALSLNDIWSQTFEVHTVDGDNAAEYIPTREMIWQVNSPATYSHAAKLISECTTGGHDQCHHRETLYLPTRVVDCLDPEHPKLHITQGGAPGRYTALSYRWGEAQPHRMQTHNLQSYCQEIPVHSLPQTIKDAIHCTQQLGIRFLWVDSLCIIQDSKEDKSREIPQIRKTFQNAFVTIVAASASQVGQGFLQDREPPPKAVSLPFRCDNNRIGTMWIREGTIDPREPIDTRAWCYEEKLLTQRALIFTTRTVRFQCQSHYLNIGNSNIAAWNADTRLPSTMMEPEEGDWAPLTYEESSALTIENTWASVLAEYTARDITQFRDRLIAFYGIAETFHRTWTHSQYLAGLWKHNLLEDLLWESDPPLHARPESYRAPSWSWAAVNGKVLRANTMHFWREDVPECEVVDCQVTLANEKMPYGEVTDGRLQLNASMTSIIWHPSQGKFYATSQGDSDKSEELHPGTLLGKCYPDSLQEIESEGMQQAYAIPLRSSRKTYHVIQGLIVLPCQGDYENQCFRRVGRFDIPLLKLWGDFDPDTLFGSTRQPVVII</sequence>
<dbReference type="VEuPathDB" id="FungiDB:ASPNIDRAFT2_1160931"/>
<dbReference type="VEuPathDB" id="FungiDB:An06g01420"/>
<dbReference type="VEuPathDB" id="FungiDB:ATCC64974_8660"/>
<evidence type="ECO:0000313" key="4">
    <source>
        <dbReference type="Proteomes" id="UP000068243"/>
    </source>
</evidence>
<dbReference type="OrthoDB" id="5125733at2759"/>
<proteinExistence type="predicted"/>
<dbReference type="PANTHER" id="PTHR33112">
    <property type="entry name" value="DOMAIN PROTEIN, PUTATIVE-RELATED"/>
    <property type="match status" value="1"/>
</dbReference>
<gene>
    <name evidence="3" type="ORF">ABL_05008</name>
</gene>
<evidence type="ECO:0000259" key="2">
    <source>
        <dbReference type="Pfam" id="PF06985"/>
    </source>
</evidence>
<feature type="domain" description="Heterokaryon incompatibility" evidence="2">
    <location>
        <begin position="606"/>
        <end position="749"/>
    </location>
</feature>
<evidence type="ECO:0000313" key="3">
    <source>
        <dbReference type="EMBL" id="GAQ42347.1"/>
    </source>
</evidence>
<protein>
    <recommendedName>
        <fullName evidence="2">Heterokaryon incompatibility domain-containing protein</fullName>
    </recommendedName>
</protein>
<dbReference type="VEuPathDB" id="FungiDB:M747DRAFT_281917"/>
<organism evidence="3 4">
    <name type="scientific">Aspergillus niger</name>
    <dbReference type="NCBI Taxonomy" id="5061"/>
    <lineage>
        <taxon>Eukaryota</taxon>
        <taxon>Fungi</taxon>
        <taxon>Dikarya</taxon>
        <taxon>Ascomycota</taxon>
        <taxon>Pezizomycotina</taxon>
        <taxon>Eurotiomycetes</taxon>
        <taxon>Eurotiomycetidae</taxon>
        <taxon>Eurotiales</taxon>
        <taxon>Aspergillaceae</taxon>
        <taxon>Aspergillus</taxon>
        <taxon>Aspergillus subgen. Circumdati</taxon>
    </lineage>
</organism>
<evidence type="ECO:0000256" key="1">
    <source>
        <dbReference type="SAM" id="Phobius"/>
    </source>
</evidence>